<evidence type="ECO:0000313" key="6">
    <source>
        <dbReference type="EMBL" id="GAA2199725.1"/>
    </source>
</evidence>
<evidence type="ECO:0000256" key="4">
    <source>
        <dbReference type="SAM" id="SignalP"/>
    </source>
</evidence>
<comment type="caution">
    <text evidence="6">The sequence shown here is derived from an EMBL/GenBank/DDBJ whole genome shotgun (WGS) entry which is preliminary data.</text>
</comment>
<dbReference type="InterPro" id="IPR006311">
    <property type="entry name" value="TAT_signal"/>
</dbReference>
<evidence type="ECO:0000259" key="5">
    <source>
        <dbReference type="SMART" id="SM00062"/>
    </source>
</evidence>
<protein>
    <submittedName>
        <fullName evidence="6">Glutamate ABC transporter substrate-binding protein</fullName>
    </submittedName>
</protein>
<comment type="similarity">
    <text evidence="1">Belongs to the bacterial solute-binding protein 3 family.</text>
</comment>
<dbReference type="Gene3D" id="3.40.190.10">
    <property type="entry name" value="Periplasmic binding protein-like II"/>
    <property type="match status" value="2"/>
</dbReference>
<dbReference type="InterPro" id="IPR051455">
    <property type="entry name" value="Bact_solute-bind_prot3"/>
</dbReference>
<gene>
    <name evidence="6" type="ORF">GCM10009849_17260</name>
</gene>
<dbReference type="CDD" id="cd13690">
    <property type="entry name" value="PBP2_GluB"/>
    <property type="match status" value="1"/>
</dbReference>
<feature type="chain" id="PRO_5045352801" evidence="4">
    <location>
        <begin position="31"/>
        <end position="325"/>
    </location>
</feature>
<organism evidence="6 7">
    <name type="scientific">Sinomonas flava</name>
    <dbReference type="NCBI Taxonomy" id="496857"/>
    <lineage>
        <taxon>Bacteria</taxon>
        <taxon>Bacillati</taxon>
        <taxon>Actinomycetota</taxon>
        <taxon>Actinomycetes</taxon>
        <taxon>Micrococcales</taxon>
        <taxon>Micrococcaceae</taxon>
        <taxon>Sinomonas</taxon>
    </lineage>
</organism>
<dbReference type="InterPro" id="IPR001638">
    <property type="entry name" value="Solute-binding_3/MltF_N"/>
</dbReference>
<feature type="signal peptide" evidence="4">
    <location>
        <begin position="1"/>
        <end position="30"/>
    </location>
</feature>
<reference evidence="6 7" key="1">
    <citation type="journal article" date="2019" name="Int. J. Syst. Evol. Microbiol.">
        <title>The Global Catalogue of Microorganisms (GCM) 10K type strain sequencing project: providing services to taxonomists for standard genome sequencing and annotation.</title>
        <authorList>
            <consortium name="The Broad Institute Genomics Platform"/>
            <consortium name="The Broad Institute Genome Sequencing Center for Infectious Disease"/>
            <person name="Wu L."/>
            <person name="Ma J."/>
        </authorList>
    </citation>
    <scope>NUCLEOTIDE SEQUENCE [LARGE SCALE GENOMIC DNA]</scope>
    <source>
        <strain evidence="6 7">JCM 16034</strain>
    </source>
</reference>
<keyword evidence="2" id="KW-0813">Transport</keyword>
<dbReference type="PANTHER" id="PTHR30085:SF6">
    <property type="entry name" value="ABC TRANSPORTER GLUTAMINE-BINDING PROTEIN GLNH"/>
    <property type="match status" value="1"/>
</dbReference>
<dbReference type="PANTHER" id="PTHR30085">
    <property type="entry name" value="AMINO ACID ABC TRANSPORTER PERMEASE"/>
    <property type="match status" value="1"/>
</dbReference>
<sequence>MDQIENARRSLSRRGLLGIGLGAVSAGALAACSSSPTLPASSGSASAGASSSGSAIDLAAFDAVLSKGAVADASLVDGNSWAKAIKDRGMINRGGTDTSSLFSLRDPTTGKVAGFDAGISQLLAKYITGQPKENLSQVTVDTRETLLQNQSVDLIVATYSITPARQQKVDFAGPYYESKSAILVKSTNNDIKSVDDLAGKNVATQAASTGVALLQKYAPKANVQTFDDNPKCLAAVQQGRVDAYVIDQSILLSNVAKNKDVKIVGEPFGSSDPYGIGLHKGSDALAFVNAWLKVMEGDGSWAALWKATVGQVVKTEPPAPPAIAS</sequence>
<dbReference type="SMART" id="SM00062">
    <property type="entry name" value="PBPb"/>
    <property type="match status" value="1"/>
</dbReference>
<accession>A0ABN3BU38</accession>
<keyword evidence="3 4" id="KW-0732">Signal</keyword>
<dbReference type="Proteomes" id="UP001500432">
    <property type="component" value="Unassembled WGS sequence"/>
</dbReference>
<proteinExistence type="inferred from homology"/>
<evidence type="ECO:0000256" key="3">
    <source>
        <dbReference type="ARBA" id="ARBA00022729"/>
    </source>
</evidence>
<evidence type="ECO:0000313" key="7">
    <source>
        <dbReference type="Proteomes" id="UP001500432"/>
    </source>
</evidence>
<dbReference type="EMBL" id="BAAAQW010000005">
    <property type="protein sequence ID" value="GAA2199725.1"/>
    <property type="molecule type" value="Genomic_DNA"/>
</dbReference>
<dbReference type="RefSeq" id="WP_344299303.1">
    <property type="nucleotide sequence ID" value="NZ_BAAAQW010000005.1"/>
</dbReference>
<dbReference type="Pfam" id="PF00497">
    <property type="entry name" value="SBP_bac_3"/>
    <property type="match status" value="1"/>
</dbReference>
<evidence type="ECO:0000256" key="2">
    <source>
        <dbReference type="ARBA" id="ARBA00022448"/>
    </source>
</evidence>
<dbReference type="SUPFAM" id="SSF53850">
    <property type="entry name" value="Periplasmic binding protein-like II"/>
    <property type="match status" value="1"/>
</dbReference>
<feature type="domain" description="Solute-binding protein family 3/N-terminal" evidence="5">
    <location>
        <begin position="90"/>
        <end position="312"/>
    </location>
</feature>
<name>A0ABN3BU38_9MICC</name>
<keyword evidence="7" id="KW-1185">Reference proteome</keyword>
<evidence type="ECO:0000256" key="1">
    <source>
        <dbReference type="ARBA" id="ARBA00010333"/>
    </source>
</evidence>
<dbReference type="PROSITE" id="PS51318">
    <property type="entry name" value="TAT"/>
    <property type="match status" value="1"/>
</dbReference>